<protein>
    <recommendedName>
        <fullName evidence="3">BZIP domain-containing protein</fullName>
    </recommendedName>
</protein>
<dbReference type="Pfam" id="PF11905">
    <property type="entry name" value="DUF3425"/>
    <property type="match status" value="1"/>
</dbReference>
<dbReference type="OrthoDB" id="2245989at2759"/>
<evidence type="ECO:0008006" key="3">
    <source>
        <dbReference type="Google" id="ProtNLM"/>
    </source>
</evidence>
<sequence length="299" mass="34425">MEWASERLAVRDMEEDWTGVSNQKQRRRMQNRLNQRARRMRKQNIIAALDTESVSERKPETQRSWACMGSAPRVRELLKQFSDHAARCYTEGAPSIEHLPLLIQANLLDGLRRNADLLGDRAEYQRWEGISAFNRQGSNGSGLEITKVVEERAPCLKPTALQLVIEHHPWIDMFPWPCARDNMLQAFQHPEIEGCDEDLLCYEVSEVGLPGAKPTLLVWGEPWNAKNWEISPGFLAKWGWLFIGCTELVESTNYWRSKRGEKKLTMKEMTEAMELSMPRELAEALNGEKVSNLQEISDE</sequence>
<dbReference type="PANTHER" id="PTHR38116:SF1">
    <property type="entry name" value="BZIP DOMAIN-CONTAINING PROTEIN"/>
    <property type="match status" value="1"/>
</dbReference>
<reference evidence="1" key="1">
    <citation type="journal article" date="2020" name="Stud. Mycol.">
        <title>101 Dothideomycetes genomes: a test case for predicting lifestyles and emergence of pathogens.</title>
        <authorList>
            <person name="Haridas S."/>
            <person name="Albert R."/>
            <person name="Binder M."/>
            <person name="Bloem J."/>
            <person name="Labutti K."/>
            <person name="Salamov A."/>
            <person name="Andreopoulos B."/>
            <person name="Baker S."/>
            <person name="Barry K."/>
            <person name="Bills G."/>
            <person name="Bluhm B."/>
            <person name="Cannon C."/>
            <person name="Castanera R."/>
            <person name="Culley D."/>
            <person name="Daum C."/>
            <person name="Ezra D."/>
            <person name="Gonzalez J."/>
            <person name="Henrissat B."/>
            <person name="Kuo A."/>
            <person name="Liang C."/>
            <person name="Lipzen A."/>
            <person name="Lutzoni F."/>
            <person name="Magnuson J."/>
            <person name="Mondo S."/>
            <person name="Nolan M."/>
            <person name="Ohm R."/>
            <person name="Pangilinan J."/>
            <person name="Park H.-J."/>
            <person name="Ramirez L."/>
            <person name="Alfaro M."/>
            <person name="Sun H."/>
            <person name="Tritt A."/>
            <person name="Yoshinaga Y."/>
            <person name="Zwiers L.-H."/>
            <person name="Turgeon B."/>
            <person name="Goodwin S."/>
            <person name="Spatafora J."/>
            <person name="Crous P."/>
            <person name="Grigoriev I."/>
        </authorList>
    </citation>
    <scope>NUCLEOTIDE SEQUENCE</scope>
    <source>
        <strain evidence="1">CBS 123094</strain>
    </source>
</reference>
<dbReference type="CDD" id="cd14688">
    <property type="entry name" value="bZIP_YAP"/>
    <property type="match status" value="1"/>
</dbReference>
<gene>
    <name evidence="1" type="ORF">P154DRAFT_439486</name>
</gene>
<proteinExistence type="predicted"/>
<dbReference type="PANTHER" id="PTHR38116">
    <property type="entry name" value="CHROMOSOME 7, WHOLE GENOME SHOTGUN SEQUENCE"/>
    <property type="match status" value="1"/>
</dbReference>
<accession>A0A6A5WAR2</accession>
<dbReference type="Proteomes" id="UP000799779">
    <property type="component" value="Unassembled WGS sequence"/>
</dbReference>
<name>A0A6A5WAR2_9PLEO</name>
<organism evidence="1 2">
    <name type="scientific">Amniculicola lignicola CBS 123094</name>
    <dbReference type="NCBI Taxonomy" id="1392246"/>
    <lineage>
        <taxon>Eukaryota</taxon>
        <taxon>Fungi</taxon>
        <taxon>Dikarya</taxon>
        <taxon>Ascomycota</taxon>
        <taxon>Pezizomycotina</taxon>
        <taxon>Dothideomycetes</taxon>
        <taxon>Pleosporomycetidae</taxon>
        <taxon>Pleosporales</taxon>
        <taxon>Amniculicolaceae</taxon>
        <taxon>Amniculicola</taxon>
    </lineage>
</organism>
<evidence type="ECO:0000313" key="1">
    <source>
        <dbReference type="EMBL" id="KAF1998228.1"/>
    </source>
</evidence>
<evidence type="ECO:0000313" key="2">
    <source>
        <dbReference type="Proteomes" id="UP000799779"/>
    </source>
</evidence>
<dbReference type="EMBL" id="ML977605">
    <property type="protein sequence ID" value="KAF1998228.1"/>
    <property type="molecule type" value="Genomic_DNA"/>
</dbReference>
<keyword evidence="2" id="KW-1185">Reference proteome</keyword>
<dbReference type="InterPro" id="IPR021833">
    <property type="entry name" value="DUF3425"/>
</dbReference>
<dbReference type="AlphaFoldDB" id="A0A6A5WAR2"/>